<evidence type="ECO:0000256" key="6">
    <source>
        <dbReference type="PROSITE-ProRule" id="PRU00469"/>
    </source>
</evidence>
<evidence type="ECO:0000256" key="1">
    <source>
        <dbReference type="ARBA" id="ARBA00010857"/>
    </source>
</evidence>
<keyword evidence="6" id="KW-0863">Zinc-finger</keyword>
<protein>
    <recommendedName>
        <fullName evidence="2">Transcription initiation factor IIB</fullName>
    </recommendedName>
</protein>
<dbReference type="GO" id="GO:0097550">
    <property type="term" value="C:transcription preinitiation complex"/>
    <property type="evidence" value="ECO:0007669"/>
    <property type="project" value="TreeGrafter"/>
</dbReference>
<dbReference type="CDD" id="cd20549">
    <property type="entry name" value="CYCLIN_TFIIB_archaea_like_rpt1"/>
    <property type="match status" value="1"/>
</dbReference>
<organism evidence="8">
    <name type="scientific">uncultured marine crenarchaeote AD1000-202-A2</name>
    <dbReference type="NCBI Taxonomy" id="526636"/>
    <lineage>
        <taxon>Archaea</taxon>
        <taxon>Nitrososphaerota</taxon>
        <taxon>Nitrososphaeria</taxon>
        <taxon>Nitrosopumilales</taxon>
        <taxon>environmental samples</taxon>
    </lineage>
</organism>
<dbReference type="PANTHER" id="PTHR11618:SF13">
    <property type="entry name" value="TRANSCRIPTION INITIATION FACTOR IIB"/>
    <property type="match status" value="1"/>
</dbReference>
<dbReference type="PROSITE" id="PS51134">
    <property type="entry name" value="ZF_TFIIB"/>
    <property type="match status" value="1"/>
</dbReference>
<dbReference type="PRINTS" id="PR00685">
    <property type="entry name" value="TIFACTORIIB"/>
</dbReference>
<dbReference type="GO" id="GO:0008270">
    <property type="term" value="F:zinc ion binding"/>
    <property type="evidence" value="ECO:0007669"/>
    <property type="project" value="UniProtKB-KW"/>
</dbReference>
<dbReference type="InterPro" id="IPR013137">
    <property type="entry name" value="Znf_TFIIB"/>
</dbReference>
<dbReference type="InterPro" id="IPR013763">
    <property type="entry name" value="Cyclin-like_dom"/>
</dbReference>
<evidence type="ECO:0000313" key="8">
    <source>
        <dbReference type="EMBL" id="ACF09700.1"/>
    </source>
</evidence>
<dbReference type="InterPro" id="IPR000812">
    <property type="entry name" value="TFIIB"/>
</dbReference>
<keyword evidence="6" id="KW-0862">Zinc</keyword>
<reference evidence="8" key="1">
    <citation type="journal article" date="2008" name="ISME J.">
        <title>Hindsight in the relative abundance, metabolic potential and genome dynamics of uncultivated marine archaea from comparative metagenomic analyses of bathypelagic plankton of different oceanic regions.</title>
        <authorList>
            <person name="Martin-Cuadrado A.B."/>
            <person name="Rodriguez-Valera F."/>
            <person name="Moreira D."/>
            <person name="Alba J.C."/>
            <person name="Ivars-Martinez E."/>
            <person name="Henn M.R."/>
            <person name="Talla E."/>
            <person name="Lopez-Garcia P."/>
        </authorList>
    </citation>
    <scope>NUCLEOTIDE SEQUENCE</scope>
</reference>
<evidence type="ECO:0000256" key="3">
    <source>
        <dbReference type="ARBA" id="ARBA00022737"/>
    </source>
</evidence>
<dbReference type="GO" id="GO:0017025">
    <property type="term" value="F:TBP-class protein binding"/>
    <property type="evidence" value="ECO:0007669"/>
    <property type="project" value="InterPro"/>
</dbReference>
<dbReference type="Pfam" id="PF08271">
    <property type="entry name" value="Zn_Ribbon_TF"/>
    <property type="match status" value="1"/>
</dbReference>
<dbReference type="PANTHER" id="PTHR11618">
    <property type="entry name" value="TRANSCRIPTION INITIATION FACTOR IIB-RELATED"/>
    <property type="match status" value="1"/>
</dbReference>
<dbReference type="Gene3D" id="1.10.472.10">
    <property type="entry name" value="Cyclin-like"/>
    <property type="match status" value="1"/>
</dbReference>
<evidence type="ECO:0000256" key="4">
    <source>
        <dbReference type="ARBA" id="ARBA00023015"/>
    </source>
</evidence>
<dbReference type="Gene3D" id="1.10.472.170">
    <property type="match status" value="1"/>
</dbReference>
<comment type="similarity">
    <text evidence="1">Belongs to the TFIIB family.</text>
</comment>
<dbReference type="SUPFAM" id="SSF47954">
    <property type="entry name" value="Cyclin-like"/>
    <property type="match status" value="2"/>
</dbReference>
<keyword evidence="4" id="KW-0805">Transcription regulation</keyword>
<dbReference type="CDD" id="cd20550">
    <property type="entry name" value="CYCLIN_TFIIB_archaea_like_rpt2"/>
    <property type="match status" value="1"/>
</dbReference>
<accession>B3V5X6</accession>
<dbReference type="FunFam" id="1.10.472.170:FF:000001">
    <property type="entry name" value="Transcription initiation factor IIB"/>
    <property type="match status" value="1"/>
</dbReference>
<keyword evidence="3" id="KW-0677">Repeat</keyword>
<evidence type="ECO:0000256" key="2">
    <source>
        <dbReference type="ARBA" id="ARBA00013932"/>
    </source>
</evidence>
<dbReference type="InterPro" id="IPR013150">
    <property type="entry name" value="TFIIB_cyclin"/>
</dbReference>
<dbReference type="InterPro" id="IPR036915">
    <property type="entry name" value="Cyclin-like_sf"/>
</dbReference>
<name>B3V5X6_9ARCH</name>
<dbReference type="Pfam" id="PF00382">
    <property type="entry name" value="TFIIB"/>
    <property type="match status" value="2"/>
</dbReference>
<feature type="domain" description="TFIIB-type" evidence="7">
    <location>
        <begin position="14"/>
        <end position="45"/>
    </location>
</feature>
<keyword evidence="5" id="KW-0804">Transcription</keyword>
<dbReference type="AlphaFoldDB" id="B3V5X6"/>
<dbReference type="EMBL" id="EU686624">
    <property type="protein sequence ID" value="ACF09700.1"/>
    <property type="molecule type" value="Genomic_DNA"/>
</dbReference>
<dbReference type="GO" id="GO:0070897">
    <property type="term" value="P:transcription preinitiation complex assembly"/>
    <property type="evidence" value="ECO:0007669"/>
    <property type="project" value="InterPro"/>
</dbReference>
<proteinExistence type="inferred from homology"/>
<sequence>MTILHYNYMDNNLGKQRCPSCTKAKMVLDENTGELFCSFCGFVEAEKITEGGPEWRSFSNDGGDRSRVGAGTSITMHDMGLSTIIGAQNKDATGKPLESSMKKSIERLRTWDSRSQAHSSAERNLRQALSEMDKLKDKLTLTDNVIEKAAYIYRKAIERKLVKGRSIHGLVAACIYAACRITETPRTLDDIAEGINIKRKDVARSYRIIFRELDLKIPVADPVKGVSRIASLAGLGEATKRKALILLNKAKKIGMVAGKDPMGIAAAALYLACISTGGNKTQKEISIASGVTEVTIRNRCVGLKKLL</sequence>
<keyword evidence="6" id="KW-0479">Metal-binding</keyword>
<dbReference type="InterPro" id="IPR023486">
    <property type="entry name" value="TFIIB_CS"/>
</dbReference>
<dbReference type="PROSITE" id="PS00782">
    <property type="entry name" value="TFIIB"/>
    <property type="match status" value="2"/>
</dbReference>
<dbReference type="SMART" id="SM00385">
    <property type="entry name" value="CYCLIN"/>
    <property type="match status" value="2"/>
</dbReference>
<dbReference type="SUPFAM" id="SSF57783">
    <property type="entry name" value="Zinc beta-ribbon"/>
    <property type="match status" value="1"/>
</dbReference>
<evidence type="ECO:0000259" key="7">
    <source>
        <dbReference type="PROSITE" id="PS51134"/>
    </source>
</evidence>
<evidence type="ECO:0000256" key="5">
    <source>
        <dbReference type="ARBA" id="ARBA00023163"/>
    </source>
</evidence>